<dbReference type="KEGG" id="axl:AXY_23380"/>
<dbReference type="SUPFAM" id="SSF53187">
    <property type="entry name" value="Zn-dependent exopeptidases"/>
    <property type="match status" value="1"/>
</dbReference>
<protein>
    <submittedName>
        <fullName evidence="4">Uncharacterized protein</fullName>
    </submittedName>
</protein>
<dbReference type="eggNOG" id="COG2195">
    <property type="taxonomic scope" value="Bacteria"/>
</dbReference>
<dbReference type="PANTHER" id="PTHR42994">
    <property type="entry name" value="PEPTIDASE T"/>
    <property type="match status" value="1"/>
</dbReference>
<accession>K0J0R6</accession>
<dbReference type="EMBL" id="AP012050">
    <property type="protein sequence ID" value="BAM48470.1"/>
    <property type="molecule type" value="Genomic_DNA"/>
</dbReference>
<keyword evidence="5" id="KW-1185">Reference proteome</keyword>
<dbReference type="HOGENOM" id="CLU_598054_0_0_9"/>
<dbReference type="Pfam" id="PF05343">
    <property type="entry name" value="Peptidase_M42"/>
    <property type="match status" value="1"/>
</dbReference>
<dbReference type="PATRIC" id="fig|698758.3.peg.2345"/>
<keyword evidence="2" id="KW-0479">Metal-binding</keyword>
<evidence type="ECO:0000256" key="2">
    <source>
        <dbReference type="ARBA" id="ARBA00022723"/>
    </source>
</evidence>
<evidence type="ECO:0000313" key="5">
    <source>
        <dbReference type="Proteomes" id="UP000006294"/>
    </source>
</evidence>
<sequence length="457" mass="51836">MKTWNQLFIRYGWNLAEQERNQFNCQGETEDNISFLVETLEKLGVAYQLDNQLLTVFDEPVVEQEWLKAIDFQHRGRTGFWFKPGEQELKIRELDTFISGVVRQLNRLGFYTDISCDGHDRSLPSIGLSKNVKFDQLEQLFNAIGLDKVRICRERSPRISFRLDRRQLPLVAEQLSTIEVAWLSQGEETIKKQLFFKTLEELLVIPGASRNEGKIRQVVVEKLTPLVDYITVDKYGNILAEKTYRGGTGPTILLNAHLDIASEITENREVIKDNQIWSSSEGILGADDRAGIAIILQLAKSLACSTFSGKVKYIFTVEEEIGLVGARHVEDYFLWGTDAAIVLDRRGTGDIVTSCGEFIPFCNAWYGEFFEDVAREEGLADWQVTSGGSSDTGVWAKHGIESVNLSVGYNNEHMKYETLDVEAAYQTVKLVKGVFKRARTLKSIQLSNLRNDIRQIG</sequence>
<dbReference type="Proteomes" id="UP000006294">
    <property type="component" value="Chromosome"/>
</dbReference>
<dbReference type="PANTHER" id="PTHR42994:SF2">
    <property type="entry name" value="PEPTIDASE"/>
    <property type="match status" value="1"/>
</dbReference>
<dbReference type="InterPro" id="IPR008007">
    <property type="entry name" value="Peptidase_M42"/>
</dbReference>
<organism evidence="4 5">
    <name type="scientific">Amphibacillus xylanus (strain ATCC 51415 / DSM 6626 / JCM 7361 / LMG 17667 / NBRC 15112 / Ep01)</name>
    <dbReference type="NCBI Taxonomy" id="698758"/>
    <lineage>
        <taxon>Bacteria</taxon>
        <taxon>Bacillati</taxon>
        <taxon>Bacillota</taxon>
        <taxon>Bacilli</taxon>
        <taxon>Bacillales</taxon>
        <taxon>Bacillaceae</taxon>
        <taxon>Amphibacillus</taxon>
    </lineage>
</organism>
<proteinExistence type="predicted"/>
<dbReference type="GO" id="GO:0046872">
    <property type="term" value="F:metal ion binding"/>
    <property type="evidence" value="ECO:0007669"/>
    <property type="project" value="UniProtKB-KW"/>
</dbReference>
<dbReference type="RefSeq" id="WP_015011049.1">
    <property type="nucleotide sequence ID" value="NC_018704.1"/>
</dbReference>
<evidence type="ECO:0000313" key="4">
    <source>
        <dbReference type="EMBL" id="BAM48470.1"/>
    </source>
</evidence>
<evidence type="ECO:0000256" key="3">
    <source>
        <dbReference type="ARBA" id="ARBA00022801"/>
    </source>
</evidence>
<comment type="cofactor">
    <cofactor evidence="1">
        <name>Zn(2+)</name>
        <dbReference type="ChEBI" id="CHEBI:29105"/>
    </cofactor>
</comment>
<evidence type="ECO:0000256" key="1">
    <source>
        <dbReference type="ARBA" id="ARBA00001947"/>
    </source>
</evidence>
<dbReference type="STRING" id="698758.AXY_23380"/>
<reference evidence="4 5" key="1">
    <citation type="submission" date="2011-01" db="EMBL/GenBank/DDBJ databases">
        <title>Whole genome sequence of Amphibacillus xylinus NBRC 15112.</title>
        <authorList>
            <person name="Nakazawa H."/>
            <person name="Katano Y."/>
            <person name="Nakamura S."/>
            <person name="Sasagawa M."/>
            <person name="Fukada J."/>
            <person name="Arai T."/>
            <person name="Sasakura N."/>
            <person name="Mochizuki D."/>
            <person name="Hosoyama A."/>
            <person name="Harada K."/>
            <person name="Horikawa H."/>
            <person name="Kato Y."/>
            <person name="Harada T."/>
            <person name="Sasaki K."/>
            <person name="Sekiguchi M."/>
            <person name="Hodoyama M."/>
            <person name="Nishiko R."/>
            <person name="Narita H."/>
            <person name="Hanamaki A."/>
            <person name="Hata C."/>
            <person name="Konno Y."/>
            <person name="Niimura Y."/>
            <person name="Yamazaki S."/>
            <person name="Fujita N."/>
        </authorList>
    </citation>
    <scope>NUCLEOTIDE SEQUENCE [LARGE SCALE GENOMIC DNA]</scope>
    <source>
        <strain evidence="5">ATCC 51415 / DSM 6626 / JCM 7361 / LMG 17667 / NBRC 15112 / Ep01</strain>
    </source>
</reference>
<name>K0J0R6_AMPXN</name>
<dbReference type="AlphaFoldDB" id="K0J0R6"/>
<gene>
    <name evidence="4" type="ordered locus">AXY_23380</name>
</gene>
<dbReference type="Gene3D" id="3.40.630.10">
    <property type="entry name" value="Zn peptidases"/>
    <property type="match status" value="1"/>
</dbReference>
<dbReference type="OrthoDB" id="8441064at2"/>
<keyword evidence="3" id="KW-0378">Hydrolase</keyword>
<dbReference type="GO" id="GO:0016787">
    <property type="term" value="F:hydrolase activity"/>
    <property type="evidence" value="ECO:0007669"/>
    <property type="project" value="UniProtKB-KW"/>
</dbReference>